<organism evidence="2 3">
    <name type="scientific">Cercophora newfieldiana</name>
    <dbReference type="NCBI Taxonomy" id="92897"/>
    <lineage>
        <taxon>Eukaryota</taxon>
        <taxon>Fungi</taxon>
        <taxon>Dikarya</taxon>
        <taxon>Ascomycota</taxon>
        <taxon>Pezizomycotina</taxon>
        <taxon>Sordariomycetes</taxon>
        <taxon>Sordariomycetidae</taxon>
        <taxon>Sordariales</taxon>
        <taxon>Lasiosphaeriaceae</taxon>
        <taxon>Cercophora</taxon>
    </lineage>
</organism>
<name>A0AA39Y3F0_9PEZI</name>
<keyword evidence="1" id="KW-0472">Membrane</keyword>
<reference evidence="2" key="1">
    <citation type="submission" date="2023-06" db="EMBL/GenBank/DDBJ databases">
        <title>Genome-scale phylogeny and comparative genomics of the fungal order Sordariales.</title>
        <authorList>
            <consortium name="Lawrence Berkeley National Laboratory"/>
            <person name="Hensen N."/>
            <person name="Bonometti L."/>
            <person name="Westerberg I."/>
            <person name="Brannstrom I.O."/>
            <person name="Guillou S."/>
            <person name="Cros-Aarteil S."/>
            <person name="Calhoun S."/>
            <person name="Haridas S."/>
            <person name="Kuo A."/>
            <person name="Mondo S."/>
            <person name="Pangilinan J."/>
            <person name="Riley R."/>
            <person name="Labutti K."/>
            <person name="Andreopoulos B."/>
            <person name="Lipzen A."/>
            <person name="Chen C."/>
            <person name="Yanf M."/>
            <person name="Daum C."/>
            <person name="Ng V."/>
            <person name="Clum A."/>
            <person name="Steindorff A."/>
            <person name="Ohm R."/>
            <person name="Martin F."/>
            <person name="Silar P."/>
            <person name="Natvig D."/>
            <person name="Lalanne C."/>
            <person name="Gautier V."/>
            <person name="Ament-Velasquez S.L."/>
            <person name="Kruys A."/>
            <person name="Hutchinson M.I."/>
            <person name="Powell A.J."/>
            <person name="Barry K."/>
            <person name="Miller A.N."/>
            <person name="Grigoriev I.V."/>
            <person name="Debuchy R."/>
            <person name="Gladieux P."/>
            <person name="Thoren M.H."/>
            <person name="Johannesson H."/>
        </authorList>
    </citation>
    <scope>NUCLEOTIDE SEQUENCE</scope>
    <source>
        <strain evidence="2">SMH2532-1</strain>
    </source>
</reference>
<feature type="transmembrane region" description="Helical" evidence="1">
    <location>
        <begin position="618"/>
        <end position="641"/>
    </location>
</feature>
<keyword evidence="1" id="KW-1133">Transmembrane helix</keyword>
<comment type="caution">
    <text evidence="2">The sequence shown here is derived from an EMBL/GenBank/DDBJ whole genome shotgun (WGS) entry which is preliminary data.</text>
</comment>
<evidence type="ECO:0000256" key="1">
    <source>
        <dbReference type="SAM" id="Phobius"/>
    </source>
</evidence>
<evidence type="ECO:0000313" key="3">
    <source>
        <dbReference type="Proteomes" id="UP001174936"/>
    </source>
</evidence>
<keyword evidence="3" id="KW-1185">Reference proteome</keyword>
<evidence type="ECO:0000313" key="2">
    <source>
        <dbReference type="EMBL" id="KAK0644680.1"/>
    </source>
</evidence>
<dbReference type="AlphaFoldDB" id="A0AA39Y3F0"/>
<proteinExistence type="predicted"/>
<dbReference type="Proteomes" id="UP001174936">
    <property type="component" value="Unassembled WGS sequence"/>
</dbReference>
<keyword evidence="1" id="KW-0812">Transmembrane</keyword>
<gene>
    <name evidence="2" type="ORF">B0T16DRAFT_418085</name>
</gene>
<dbReference type="EMBL" id="JAULSV010000005">
    <property type="protein sequence ID" value="KAK0644680.1"/>
    <property type="molecule type" value="Genomic_DNA"/>
</dbReference>
<protein>
    <submittedName>
        <fullName evidence="2">Uncharacterized protein</fullName>
    </submittedName>
</protein>
<accession>A0AA39Y3F0</accession>
<sequence>MTDGLIEADCRAKFSRALADKGIHGISCVIVIFGDPHLGPSSCDISVGTGVFAVVPNCAFLFCNQTNGNLRVLQTKGCFNSLLKGSPHPVFESKLRWDGLPEVFVADFATVNIPEPRRLHANEVALQGSEVISMDDLFANRLAADQVSRIFENEENLHTIAMTAGTREQQDRFHGWVQEQTIRPDDPSVKPRVDQGSRAGSLFTEVANLVHLGQTVPRRLLFCIRAAYRANMAGFLADVQAEKNRASKRHLSISTAIQYSDQDMNCSPALSPVSSRSAVERGGNYYSATLSANLYADGAASNPMTPSPALSVPSSIWPPGAPMRGNPPREELWGSWESTIHDSSLFGLLYTQGMRSTTGSFKGTCPVCGAHDITLAWLFRTTGRRPETPGSPGRATEGFPDPGSRIRLAFPLAMGHFAETSGVLVAPQRVSTPIPRGVPAAATTAVRVPALVCDPCSVFYARDDAPNFGVVAALPLVRYAENREAVNKALSKAFQYRFADDDLPQVFLSVLLLALQSGADGPRGPPTPASLVDIDLTMKTAAADNTFRKAVEWAAQDLLQGVPVLRELSAAFSQSVASFSPRPTQKETLGKVLASSFEEAEMTGGLADEAWGRAPPLLLYPLVGFVVMLPAAAMVGVRPTLRHRAAFRRLLYLVCEEMVEKECAEDATQALGELLGEVTATPHPNESPSSPKGLTPLVRVSSLWTARLISTENYRIMRQAEEFRTLDDDESYMWVSSGLTLFLRSLFTVRTRYSGLPLRSAWELFEEVTAVAPWNALLQRPEEATSFQLPIATTIT</sequence>